<evidence type="ECO:0000256" key="1">
    <source>
        <dbReference type="SAM" id="Phobius"/>
    </source>
</evidence>
<feature type="transmembrane region" description="Helical" evidence="1">
    <location>
        <begin position="24"/>
        <end position="54"/>
    </location>
</feature>
<comment type="caution">
    <text evidence="3">The sequence shown here is derived from an EMBL/GenBank/DDBJ whole genome shotgun (WGS) entry which is preliminary data.</text>
</comment>
<accession>A0A831XL47</accession>
<dbReference type="EMBL" id="DSOV01000007">
    <property type="protein sequence ID" value="HEN41141.1"/>
    <property type="molecule type" value="Genomic_DNA"/>
</dbReference>
<dbReference type="AlphaFoldDB" id="A0A831XL47"/>
<reference evidence="3" key="1">
    <citation type="journal article" date="2020" name="mSystems">
        <title>Genome- and Community-Level Interaction Insights into Carbon Utilization and Element Cycling Functions of Hydrothermarchaeota in Hydrothermal Sediment.</title>
        <authorList>
            <person name="Zhou Z."/>
            <person name="Liu Y."/>
            <person name="Xu W."/>
            <person name="Pan J."/>
            <person name="Luo Z.H."/>
            <person name="Li M."/>
        </authorList>
    </citation>
    <scope>NUCLEOTIDE SEQUENCE [LARGE SCALE GENOMIC DNA]</scope>
    <source>
        <strain evidence="3">SpSt-349</strain>
    </source>
</reference>
<sequence>MLDKEKWKKNIRAILSLDSHPGHIAAGLAVGVFISFTPFFSLHTVLAIAAAFIFRLNKLTCVTGAWVNTPLTVVPALAVSYKLGLMVRGLPPQEFRFTGLQWTHLKSHAATLMIGSSLLGFAAALFSYALCYWLVVRFRKKDETLALLTEEMEEVGEELE</sequence>
<organism evidence="3">
    <name type="scientific">Geobacter metallireducens</name>
    <dbReference type="NCBI Taxonomy" id="28232"/>
    <lineage>
        <taxon>Bacteria</taxon>
        <taxon>Pseudomonadati</taxon>
        <taxon>Thermodesulfobacteriota</taxon>
        <taxon>Desulfuromonadia</taxon>
        <taxon>Geobacterales</taxon>
        <taxon>Geobacteraceae</taxon>
        <taxon>Geobacter</taxon>
    </lineage>
</organism>
<proteinExistence type="predicted"/>
<protein>
    <submittedName>
        <fullName evidence="3">DUF2062 domain-containing protein</fullName>
    </submittedName>
</protein>
<keyword evidence="1" id="KW-1133">Transmembrane helix</keyword>
<keyword evidence="1" id="KW-0472">Membrane</keyword>
<keyword evidence="1" id="KW-0812">Transmembrane</keyword>
<feature type="transmembrane region" description="Helical" evidence="1">
    <location>
        <begin position="110"/>
        <end position="135"/>
    </location>
</feature>
<dbReference type="Pfam" id="PF09835">
    <property type="entry name" value="DUF2062"/>
    <property type="match status" value="1"/>
</dbReference>
<dbReference type="PANTHER" id="PTHR40547">
    <property type="entry name" value="SLL0298 PROTEIN"/>
    <property type="match status" value="1"/>
</dbReference>
<dbReference type="InterPro" id="IPR018639">
    <property type="entry name" value="DUF2062"/>
</dbReference>
<evidence type="ECO:0000313" key="3">
    <source>
        <dbReference type="EMBL" id="HEN41141.1"/>
    </source>
</evidence>
<feature type="domain" description="DUF2062" evidence="2">
    <location>
        <begin position="7"/>
        <end position="142"/>
    </location>
</feature>
<gene>
    <name evidence="3" type="ORF">ENQ87_02010</name>
</gene>
<feature type="transmembrane region" description="Helical" evidence="1">
    <location>
        <begin position="66"/>
        <end position="90"/>
    </location>
</feature>
<dbReference type="PANTHER" id="PTHR40547:SF1">
    <property type="entry name" value="SLL0298 PROTEIN"/>
    <property type="match status" value="1"/>
</dbReference>
<evidence type="ECO:0000259" key="2">
    <source>
        <dbReference type="Pfam" id="PF09835"/>
    </source>
</evidence>
<name>A0A831XL47_GEOME</name>